<feature type="signal peptide" evidence="1">
    <location>
        <begin position="1"/>
        <end position="18"/>
    </location>
</feature>
<dbReference type="RefSeq" id="WP_277415446.1">
    <property type="nucleotide sequence ID" value="NZ_CP119083.1"/>
</dbReference>
<keyword evidence="1" id="KW-0732">Signal</keyword>
<name>A0ABY8BCJ5_9BURK</name>
<accession>A0ABY8BCJ5</accession>
<evidence type="ECO:0000313" key="2">
    <source>
        <dbReference type="EMBL" id="WEF32728.1"/>
    </source>
</evidence>
<evidence type="ECO:0000313" key="3">
    <source>
        <dbReference type="Proteomes" id="UP001216510"/>
    </source>
</evidence>
<keyword evidence="3" id="KW-1185">Reference proteome</keyword>
<proteinExistence type="predicted"/>
<evidence type="ECO:0000256" key="1">
    <source>
        <dbReference type="SAM" id="SignalP"/>
    </source>
</evidence>
<dbReference type="EMBL" id="CP119083">
    <property type="protein sequence ID" value="WEF32728.1"/>
    <property type="molecule type" value="Genomic_DNA"/>
</dbReference>
<organism evidence="2 3">
    <name type="scientific">Pseudoduganella chitinolytica</name>
    <dbReference type="NCBI Taxonomy" id="34070"/>
    <lineage>
        <taxon>Bacteria</taxon>
        <taxon>Pseudomonadati</taxon>
        <taxon>Pseudomonadota</taxon>
        <taxon>Betaproteobacteria</taxon>
        <taxon>Burkholderiales</taxon>
        <taxon>Oxalobacteraceae</taxon>
        <taxon>Telluria group</taxon>
        <taxon>Pseudoduganella</taxon>
    </lineage>
</organism>
<protein>
    <submittedName>
        <fullName evidence="2">Uncharacterized protein</fullName>
    </submittedName>
</protein>
<dbReference type="Proteomes" id="UP001216510">
    <property type="component" value="Chromosome"/>
</dbReference>
<sequence length="104" mass="10859">MKKLIACLLVACSASAIAAPSPLLENALSCKLKDKELATLMRDLAAKQPAFAKPAKQFGAPSADLYRLPQPVSALGYSSAEVVVTPGRILLAVPDKSVSQAVPR</sequence>
<feature type="chain" id="PRO_5046251365" evidence="1">
    <location>
        <begin position="19"/>
        <end position="104"/>
    </location>
</feature>
<reference evidence="2 3" key="1">
    <citation type="submission" date="2023-02" db="EMBL/GenBank/DDBJ databases">
        <title>Gemone sequence of Telluria chitinolytica ACM 3522T.</title>
        <authorList>
            <person name="Frediansyah A."/>
            <person name="Miess H."/>
            <person name="Gross H."/>
        </authorList>
    </citation>
    <scope>NUCLEOTIDE SEQUENCE [LARGE SCALE GENOMIC DNA]</scope>
    <source>
        <strain evidence="2 3">ACM 3522</strain>
    </source>
</reference>
<gene>
    <name evidence="2" type="ORF">PX653_25510</name>
</gene>